<name>A0A4V5UZZ1_9ACTN</name>
<feature type="transmembrane region" description="Helical" evidence="2">
    <location>
        <begin position="20"/>
        <end position="41"/>
    </location>
</feature>
<dbReference type="AlphaFoldDB" id="A0A4V5UZZ1"/>
<dbReference type="EMBL" id="SZQA01000003">
    <property type="protein sequence ID" value="TKK90393.1"/>
    <property type="molecule type" value="Genomic_DNA"/>
</dbReference>
<protein>
    <submittedName>
        <fullName evidence="3">Uncharacterized protein</fullName>
    </submittedName>
</protein>
<dbReference type="RefSeq" id="WP_137245866.1">
    <property type="nucleotide sequence ID" value="NZ_SZQA01000003.1"/>
</dbReference>
<comment type="caution">
    <text evidence="3">The sequence shown here is derived from an EMBL/GenBank/DDBJ whole genome shotgun (WGS) entry which is preliminary data.</text>
</comment>
<keyword evidence="2" id="KW-1133">Transmembrane helix</keyword>
<reference evidence="3 4" key="1">
    <citation type="submission" date="2019-04" db="EMBL/GenBank/DDBJ databases">
        <title>Herbidospora sp. NEAU-GS14.nov., a novel actinomycete isolated from soil.</title>
        <authorList>
            <person name="Han L."/>
        </authorList>
    </citation>
    <scope>NUCLEOTIDE SEQUENCE [LARGE SCALE GENOMIC DNA]</scope>
    <source>
        <strain evidence="3 4">NEAU-GS14</strain>
    </source>
</reference>
<keyword evidence="2" id="KW-0812">Transmembrane</keyword>
<gene>
    <name evidence="3" type="ORF">FDA94_05145</name>
</gene>
<dbReference type="OrthoDB" id="3690795at2"/>
<proteinExistence type="predicted"/>
<evidence type="ECO:0000256" key="1">
    <source>
        <dbReference type="SAM" id="MobiDB-lite"/>
    </source>
</evidence>
<sequence length="207" mass="22113">MAVKVSRRPVPPPAPAPRKPYLIVVLLVVVLAAGVGIGYLVGRPDSVERMQISDLKRDAEQIKTLTDQARLTVEELDKILPAMAEAGPPDVPAWQEAVRKAVERHSETPSGMTETNVARGGFRSAVNALSISVDLLAAAQNLPEADRAPYVELATRQRTLAITTWSVAATQLDQLNVEAGFGHQHAYLSGAPGEGGMHADEIPEGTE</sequence>
<evidence type="ECO:0000256" key="2">
    <source>
        <dbReference type="SAM" id="Phobius"/>
    </source>
</evidence>
<keyword evidence="2" id="KW-0472">Membrane</keyword>
<dbReference type="Proteomes" id="UP000308705">
    <property type="component" value="Unassembled WGS sequence"/>
</dbReference>
<evidence type="ECO:0000313" key="4">
    <source>
        <dbReference type="Proteomes" id="UP000308705"/>
    </source>
</evidence>
<accession>A0A4V5UZZ1</accession>
<keyword evidence="4" id="KW-1185">Reference proteome</keyword>
<feature type="region of interest" description="Disordered" evidence="1">
    <location>
        <begin position="188"/>
        <end position="207"/>
    </location>
</feature>
<evidence type="ECO:0000313" key="3">
    <source>
        <dbReference type="EMBL" id="TKK90393.1"/>
    </source>
</evidence>
<organism evidence="3 4">
    <name type="scientific">Herbidospora galbida</name>
    <dbReference type="NCBI Taxonomy" id="2575442"/>
    <lineage>
        <taxon>Bacteria</taxon>
        <taxon>Bacillati</taxon>
        <taxon>Actinomycetota</taxon>
        <taxon>Actinomycetes</taxon>
        <taxon>Streptosporangiales</taxon>
        <taxon>Streptosporangiaceae</taxon>
        <taxon>Herbidospora</taxon>
    </lineage>
</organism>